<dbReference type="OrthoDB" id="1224630at2"/>
<keyword evidence="2" id="KW-0378">Hydrolase</keyword>
<keyword evidence="3" id="KW-1185">Reference proteome</keyword>
<gene>
    <name evidence="2" type="ORF">SAMN04490243_2866</name>
</gene>
<reference evidence="2 3" key="1">
    <citation type="submission" date="2016-10" db="EMBL/GenBank/DDBJ databases">
        <authorList>
            <person name="de Groot N.N."/>
        </authorList>
    </citation>
    <scope>NUCLEOTIDE SEQUENCE [LARGE SCALE GENOMIC DNA]</scope>
    <source>
        <strain evidence="2 3">DSM 21019</strain>
    </source>
</reference>
<proteinExistence type="predicted"/>
<dbReference type="AlphaFoldDB" id="A0A1I6HLP0"/>
<protein>
    <submittedName>
        <fullName evidence="2">Alpha/beta hydrolase family protein</fullName>
    </submittedName>
</protein>
<dbReference type="SUPFAM" id="SSF53474">
    <property type="entry name" value="alpha/beta-Hydrolases"/>
    <property type="match status" value="1"/>
</dbReference>
<accession>A0A1I6HLP0</accession>
<dbReference type="PROSITE" id="PS51257">
    <property type="entry name" value="PROKAR_LIPOPROTEIN"/>
    <property type="match status" value="1"/>
</dbReference>
<dbReference type="GO" id="GO:0006508">
    <property type="term" value="P:proteolysis"/>
    <property type="evidence" value="ECO:0007669"/>
    <property type="project" value="InterPro"/>
</dbReference>
<name>A0A1I6HLP0_9FLAO</name>
<organism evidence="2 3">
    <name type="scientific">Robiginitalea myxolifaciens</name>
    <dbReference type="NCBI Taxonomy" id="400055"/>
    <lineage>
        <taxon>Bacteria</taxon>
        <taxon>Pseudomonadati</taxon>
        <taxon>Bacteroidota</taxon>
        <taxon>Flavobacteriia</taxon>
        <taxon>Flavobacteriales</taxon>
        <taxon>Flavobacteriaceae</taxon>
        <taxon>Robiginitalea</taxon>
    </lineage>
</organism>
<evidence type="ECO:0000313" key="3">
    <source>
        <dbReference type="Proteomes" id="UP000199534"/>
    </source>
</evidence>
<dbReference type="EMBL" id="FOYQ01000002">
    <property type="protein sequence ID" value="SFR55200.1"/>
    <property type="molecule type" value="Genomic_DNA"/>
</dbReference>
<feature type="domain" description="Peptidase S9 prolyl oligopeptidase catalytic" evidence="1">
    <location>
        <begin position="135"/>
        <end position="258"/>
    </location>
</feature>
<dbReference type="RefSeq" id="WP_092983378.1">
    <property type="nucleotide sequence ID" value="NZ_FOYQ01000002.1"/>
</dbReference>
<dbReference type="InterPro" id="IPR029058">
    <property type="entry name" value="AB_hydrolase_fold"/>
</dbReference>
<dbReference type="GO" id="GO:0008236">
    <property type="term" value="F:serine-type peptidase activity"/>
    <property type="evidence" value="ECO:0007669"/>
    <property type="project" value="InterPro"/>
</dbReference>
<dbReference type="Pfam" id="PF00326">
    <property type="entry name" value="Peptidase_S9"/>
    <property type="match status" value="1"/>
</dbReference>
<evidence type="ECO:0000313" key="2">
    <source>
        <dbReference type="EMBL" id="SFR55200.1"/>
    </source>
</evidence>
<dbReference type="Gene3D" id="3.40.50.1820">
    <property type="entry name" value="alpha/beta hydrolase"/>
    <property type="match status" value="1"/>
</dbReference>
<sequence length="272" mass="29838">MISKKSIGLVTLLISISLSCQETKRKDPGHVTASVLRSTELFHIPYVSSGELNNPALVLVLHGDAPFNNPSYQYRIAKKIAIENTNVVSVGILRPGYTDNEGNQSKGERGNATGDNYTIQVLESIYALTTTLKEKYNPSEVVLVGHSGGGAISANLIAAYPGTYSKAVLISCPCDLDQWRAHMKKLQPEARIWDMEVSSLSPIENISSIDDSTQIGIIHGDKDEIVPIGIAYSYRKALESDHKTVNFLTLENQGHEVALNPRVFELVKEFIK</sequence>
<dbReference type="Proteomes" id="UP000199534">
    <property type="component" value="Unassembled WGS sequence"/>
</dbReference>
<dbReference type="STRING" id="400055.SAMN04490243_2866"/>
<dbReference type="InterPro" id="IPR050565">
    <property type="entry name" value="LYPA1-2/EST-like"/>
</dbReference>
<dbReference type="PANTHER" id="PTHR10655:SF17">
    <property type="entry name" value="LYSOPHOSPHOLIPASE-LIKE PROTEIN 1"/>
    <property type="match status" value="1"/>
</dbReference>
<evidence type="ECO:0000259" key="1">
    <source>
        <dbReference type="Pfam" id="PF00326"/>
    </source>
</evidence>
<dbReference type="PANTHER" id="PTHR10655">
    <property type="entry name" value="LYSOPHOSPHOLIPASE-RELATED"/>
    <property type="match status" value="1"/>
</dbReference>
<dbReference type="InterPro" id="IPR001375">
    <property type="entry name" value="Peptidase_S9_cat"/>
</dbReference>